<keyword evidence="3" id="KW-1185">Reference proteome</keyword>
<evidence type="ECO:0000256" key="1">
    <source>
        <dbReference type="SAM" id="MobiDB-lite"/>
    </source>
</evidence>
<sequence>MSIARGLTKRIKRTDVPNSPPTRPQSMKNPSLQIDRSKISSPVALISTTNMLSYNAPDIATLRHASSSNASTHSADDSDNSTSTGRSRSSSHVSSDTLTDASSVESSPTSPAPNHLSGYFASASKAPRRSVSSGNLQRKSESLEPVPAIPERALSHSKRAHERVAQKRSLQNMTSRSSVRSNRSSREHRSSVDMFHATIKEESHPFGKELEQLNEVAEEFGGVVRDAEMEEDMTTIREKGLAQFCAADYLQEIKPLFSARFDIPYTAAPMAWI</sequence>
<reference evidence="3" key="1">
    <citation type="journal article" date="2020" name="Stud. Mycol.">
        <title>101 Dothideomycetes genomes: A test case for predicting lifestyles and emergence of pathogens.</title>
        <authorList>
            <person name="Haridas S."/>
            <person name="Albert R."/>
            <person name="Binder M."/>
            <person name="Bloem J."/>
            <person name="LaButti K."/>
            <person name="Salamov A."/>
            <person name="Andreopoulos B."/>
            <person name="Baker S."/>
            <person name="Barry K."/>
            <person name="Bills G."/>
            <person name="Bluhm B."/>
            <person name="Cannon C."/>
            <person name="Castanera R."/>
            <person name="Culley D."/>
            <person name="Daum C."/>
            <person name="Ezra D."/>
            <person name="Gonzalez J."/>
            <person name="Henrissat B."/>
            <person name="Kuo A."/>
            <person name="Liang C."/>
            <person name="Lipzen A."/>
            <person name="Lutzoni F."/>
            <person name="Magnuson J."/>
            <person name="Mondo S."/>
            <person name="Nolan M."/>
            <person name="Ohm R."/>
            <person name="Pangilinan J."/>
            <person name="Park H.-J."/>
            <person name="Ramirez L."/>
            <person name="Alfaro M."/>
            <person name="Sun H."/>
            <person name="Tritt A."/>
            <person name="Yoshinaga Y."/>
            <person name="Zwiers L.-H."/>
            <person name="Turgeon B."/>
            <person name="Goodwin S."/>
            <person name="Spatafora J."/>
            <person name="Crous P."/>
            <person name="Grigoriev I."/>
        </authorList>
    </citation>
    <scope>NUCLEOTIDE SEQUENCE [LARGE SCALE GENOMIC DNA]</scope>
    <source>
        <strain evidence="3">CBS 304.66</strain>
    </source>
</reference>
<dbReference type="AlphaFoldDB" id="A0A9P4NCK7"/>
<feature type="compositionally biased region" description="Low complexity" evidence="1">
    <location>
        <begin position="80"/>
        <end position="100"/>
    </location>
</feature>
<dbReference type="EMBL" id="ML986579">
    <property type="protein sequence ID" value="KAF2270620.1"/>
    <property type="molecule type" value="Genomic_DNA"/>
</dbReference>
<proteinExistence type="predicted"/>
<dbReference type="OrthoDB" id="5419666at2759"/>
<dbReference type="Proteomes" id="UP000800093">
    <property type="component" value="Unassembled WGS sequence"/>
</dbReference>
<evidence type="ECO:0000313" key="2">
    <source>
        <dbReference type="EMBL" id="KAF2270620.1"/>
    </source>
</evidence>
<name>A0A9P4NCK7_9PLEO</name>
<protein>
    <submittedName>
        <fullName evidence="2">Uncharacterized protein</fullName>
    </submittedName>
</protein>
<organism evidence="2 3">
    <name type="scientific">Lojkania enalia</name>
    <dbReference type="NCBI Taxonomy" id="147567"/>
    <lineage>
        <taxon>Eukaryota</taxon>
        <taxon>Fungi</taxon>
        <taxon>Dikarya</taxon>
        <taxon>Ascomycota</taxon>
        <taxon>Pezizomycotina</taxon>
        <taxon>Dothideomycetes</taxon>
        <taxon>Pleosporomycetidae</taxon>
        <taxon>Pleosporales</taxon>
        <taxon>Pleosporales incertae sedis</taxon>
        <taxon>Lojkania</taxon>
    </lineage>
</organism>
<evidence type="ECO:0000313" key="3">
    <source>
        <dbReference type="Proteomes" id="UP000800093"/>
    </source>
</evidence>
<comment type="caution">
    <text evidence="2">The sequence shown here is derived from an EMBL/GenBank/DDBJ whole genome shotgun (WGS) entry which is preliminary data.</text>
</comment>
<feature type="region of interest" description="Disordered" evidence="1">
    <location>
        <begin position="65"/>
        <end position="191"/>
    </location>
</feature>
<feature type="compositionally biased region" description="Polar residues" evidence="1">
    <location>
        <begin position="24"/>
        <end position="34"/>
    </location>
</feature>
<feature type="region of interest" description="Disordered" evidence="1">
    <location>
        <begin position="1"/>
        <end position="37"/>
    </location>
</feature>
<accession>A0A9P4NCK7</accession>
<gene>
    <name evidence="2" type="ORF">CC78DRAFT_539127</name>
</gene>